<dbReference type="EMBL" id="NGMS01000001">
    <property type="protein sequence ID" value="OTP28224.1"/>
    <property type="molecule type" value="Genomic_DNA"/>
</dbReference>
<organism evidence="3 4">
    <name type="scientific">Enterococcus mundtii</name>
    <dbReference type="NCBI Taxonomy" id="53346"/>
    <lineage>
        <taxon>Bacteria</taxon>
        <taxon>Bacillati</taxon>
        <taxon>Bacillota</taxon>
        <taxon>Bacilli</taxon>
        <taxon>Lactobacillales</taxon>
        <taxon>Enterococcaceae</taxon>
        <taxon>Enterococcus</taxon>
    </lineage>
</organism>
<dbReference type="SUPFAM" id="SSF63520">
    <property type="entry name" value="PTS-regulatory domain, PRD"/>
    <property type="match status" value="2"/>
</dbReference>
<dbReference type="InterPro" id="IPR004341">
    <property type="entry name" value="CAT_RNA-bd_dom"/>
</dbReference>
<feature type="domain" description="PRD" evidence="2">
    <location>
        <begin position="170"/>
        <end position="280"/>
    </location>
</feature>
<dbReference type="Gene3D" id="2.30.24.10">
    <property type="entry name" value="CAT RNA-binding domain"/>
    <property type="match status" value="1"/>
</dbReference>
<dbReference type="AlphaFoldDB" id="A0A242L203"/>
<evidence type="ECO:0000259" key="2">
    <source>
        <dbReference type="PROSITE" id="PS51372"/>
    </source>
</evidence>
<dbReference type="PANTHER" id="PTHR30185:SF15">
    <property type="entry name" value="CRYPTIC BETA-GLUCOSIDE BGL OPERON ANTITERMINATOR"/>
    <property type="match status" value="1"/>
</dbReference>
<comment type="caution">
    <text evidence="3">The sequence shown here is derived from an EMBL/GenBank/DDBJ whole genome shotgun (WGS) entry which is preliminary data.</text>
</comment>
<reference evidence="3 4" key="1">
    <citation type="submission" date="2017-05" db="EMBL/GenBank/DDBJ databases">
        <title>The Genome Sequence of Enterococcus mundtii 6B1_DIV0119.</title>
        <authorList>
            <consortium name="The Broad Institute Genomics Platform"/>
            <consortium name="The Broad Institute Genomic Center for Infectious Diseases"/>
            <person name="Earl A."/>
            <person name="Manson A."/>
            <person name="Schwartman J."/>
            <person name="Gilmore M."/>
            <person name="Abouelleil A."/>
            <person name="Cao P."/>
            <person name="Chapman S."/>
            <person name="Cusick C."/>
            <person name="Shea T."/>
            <person name="Young S."/>
            <person name="Neafsey D."/>
            <person name="Nusbaum C."/>
            <person name="Birren B."/>
        </authorList>
    </citation>
    <scope>NUCLEOTIDE SEQUENCE [LARGE SCALE GENOMIC DNA]</scope>
    <source>
        <strain evidence="3 4">6B1_DIV0119</strain>
    </source>
</reference>
<dbReference type="InterPro" id="IPR011608">
    <property type="entry name" value="PRD"/>
</dbReference>
<name>A0A242L203_ENTMU</name>
<dbReference type="PROSITE" id="PS51372">
    <property type="entry name" value="PRD_2"/>
    <property type="match status" value="2"/>
</dbReference>
<dbReference type="Gene3D" id="1.10.1790.10">
    <property type="entry name" value="PRD domain"/>
    <property type="match status" value="2"/>
</dbReference>
<dbReference type="Proteomes" id="UP000195024">
    <property type="component" value="Unassembled WGS sequence"/>
</dbReference>
<feature type="domain" description="PRD" evidence="2">
    <location>
        <begin position="64"/>
        <end position="169"/>
    </location>
</feature>
<evidence type="ECO:0000256" key="1">
    <source>
        <dbReference type="ARBA" id="ARBA00022737"/>
    </source>
</evidence>
<proteinExistence type="predicted"/>
<evidence type="ECO:0000313" key="4">
    <source>
        <dbReference type="Proteomes" id="UP000195024"/>
    </source>
</evidence>
<dbReference type="GO" id="GO:0003723">
    <property type="term" value="F:RNA binding"/>
    <property type="evidence" value="ECO:0007669"/>
    <property type="project" value="InterPro"/>
</dbReference>
<dbReference type="Pfam" id="PF00874">
    <property type="entry name" value="PRD"/>
    <property type="match status" value="2"/>
</dbReference>
<keyword evidence="1" id="KW-0677">Repeat</keyword>
<dbReference type="PANTHER" id="PTHR30185">
    <property type="entry name" value="CRYPTIC BETA-GLUCOSIDE BGL OPERON ANTITERMINATOR"/>
    <property type="match status" value="1"/>
</dbReference>
<dbReference type="SUPFAM" id="SSF50151">
    <property type="entry name" value="SacY-like RNA-binding domain"/>
    <property type="match status" value="1"/>
</dbReference>
<protein>
    <recommendedName>
        <fullName evidence="2">PRD domain-containing protein</fullName>
    </recommendedName>
</protein>
<gene>
    <name evidence="3" type="ORF">A5802_001963</name>
</gene>
<sequence>MKIIQIINNNVALVKKGGHEVFIVSKGIGFRKKKGQQVSEDEIEKMYILDSYEMLEHFSYLLSKSDSNDILLISRIIENAEGKLGIKVSDYLTLTLLDHLEFLLERAEKSQFIASPLIWDIRRFYPRHFDLALESLEMIEKEKNLSIPSDEASSIALHFINFWDNKKSDRLLEMQTLSDIVSIIEKHYTFKIDESSTNFMRFSTHLQYFIQRIIKSELAQSEGSISLLYQQISQLYPEAFKAVQKIKIYIKHQFKADLSMNEETYLMMHINRLTERIEKTDEI</sequence>
<evidence type="ECO:0000313" key="3">
    <source>
        <dbReference type="EMBL" id="OTP28224.1"/>
    </source>
</evidence>
<dbReference type="RefSeq" id="WP_086335067.1">
    <property type="nucleotide sequence ID" value="NZ_NGMS01000001.1"/>
</dbReference>
<accession>A0A242L203</accession>
<dbReference type="Pfam" id="PF03123">
    <property type="entry name" value="CAT_RBD"/>
    <property type="match status" value="1"/>
</dbReference>
<dbReference type="InterPro" id="IPR050661">
    <property type="entry name" value="BglG_antiterminators"/>
</dbReference>
<dbReference type="SMART" id="SM01061">
    <property type="entry name" value="CAT_RBD"/>
    <property type="match status" value="1"/>
</dbReference>
<dbReference type="GO" id="GO:0006355">
    <property type="term" value="P:regulation of DNA-templated transcription"/>
    <property type="evidence" value="ECO:0007669"/>
    <property type="project" value="InterPro"/>
</dbReference>
<dbReference type="InterPro" id="IPR036650">
    <property type="entry name" value="CAT_RNA-bd_dom_sf"/>
</dbReference>
<dbReference type="InterPro" id="IPR036634">
    <property type="entry name" value="PRD_sf"/>
</dbReference>